<accession>A0ACB9YIU7</accession>
<dbReference type="EMBL" id="MU393678">
    <property type="protein sequence ID" value="KAI4858868.1"/>
    <property type="molecule type" value="Genomic_DNA"/>
</dbReference>
<organism evidence="1 2">
    <name type="scientific">Hypoxylon rubiginosum</name>
    <dbReference type="NCBI Taxonomy" id="110542"/>
    <lineage>
        <taxon>Eukaryota</taxon>
        <taxon>Fungi</taxon>
        <taxon>Dikarya</taxon>
        <taxon>Ascomycota</taxon>
        <taxon>Pezizomycotina</taxon>
        <taxon>Sordariomycetes</taxon>
        <taxon>Xylariomycetidae</taxon>
        <taxon>Xylariales</taxon>
        <taxon>Hypoxylaceae</taxon>
        <taxon>Hypoxylon</taxon>
    </lineage>
</organism>
<reference evidence="1 2" key="1">
    <citation type="journal article" date="2022" name="New Phytol.">
        <title>Ecological generalism drives hyperdiversity of secondary metabolite gene clusters in xylarialean endophytes.</title>
        <authorList>
            <person name="Franco M.E.E."/>
            <person name="Wisecaver J.H."/>
            <person name="Arnold A.E."/>
            <person name="Ju Y.M."/>
            <person name="Slot J.C."/>
            <person name="Ahrendt S."/>
            <person name="Moore L.P."/>
            <person name="Eastman K.E."/>
            <person name="Scott K."/>
            <person name="Konkel Z."/>
            <person name="Mondo S.J."/>
            <person name="Kuo A."/>
            <person name="Hayes R.D."/>
            <person name="Haridas S."/>
            <person name="Andreopoulos B."/>
            <person name="Riley R."/>
            <person name="LaButti K."/>
            <person name="Pangilinan J."/>
            <person name="Lipzen A."/>
            <person name="Amirebrahimi M."/>
            <person name="Yan J."/>
            <person name="Adam C."/>
            <person name="Keymanesh K."/>
            <person name="Ng V."/>
            <person name="Louie K."/>
            <person name="Northen T."/>
            <person name="Drula E."/>
            <person name="Henrissat B."/>
            <person name="Hsieh H.M."/>
            <person name="Youens-Clark K."/>
            <person name="Lutzoni F."/>
            <person name="Miadlikowska J."/>
            <person name="Eastwood D.C."/>
            <person name="Hamelin R.C."/>
            <person name="Grigoriev I.V."/>
            <person name="U'Ren J.M."/>
        </authorList>
    </citation>
    <scope>NUCLEOTIDE SEQUENCE [LARGE SCALE GENOMIC DNA]</scope>
    <source>
        <strain evidence="1 2">CBS 119005</strain>
    </source>
</reference>
<dbReference type="Proteomes" id="UP001497700">
    <property type="component" value="Unassembled WGS sequence"/>
</dbReference>
<keyword evidence="2" id="KW-1185">Reference proteome</keyword>
<comment type="caution">
    <text evidence="1">The sequence shown here is derived from an EMBL/GenBank/DDBJ whole genome shotgun (WGS) entry which is preliminary data.</text>
</comment>
<evidence type="ECO:0000313" key="1">
    <source>
        <dbReference type="EMBL" id="KAI4858868.1"/>
    </source>
</evidence>
<gene>
    <name evidence="1" type="ORF">F4820DRAFT_441441</name>
</gene>
<evidence type="ECO:0000313" key="2">
    <source>
        <dbReference type="Proteomes" id="UP001497700"/>
    </source>
</evidence>
<sequence>MLNDNDRSTIAVGHCTPAAVATVTATATTTATVTVTSTIIPIVNVSVVPSPASLPPPLSITFEQRALVEILLIALTTVVVCNVIGSAKILWGWRGDLHRWFRGSGRRAVEEVEGAKQEGEESA</sequence>
<name>A0ACB9YIU7_9PEZI</name>
<proteinExistence type="predicted"/>
<protein>
    <submittedName>
        <fullName evidence="1">Uncharacterized protein</fullName>
    </submittedName>
</protein>